<evidence type="ECO:0000256" key="3">
    <source>
        <dbReference type="ARBA" id="ARBA00023212"/>
    </source>
</evidence>
<gene>
    <name evidence="10" type="primary">LOC100366377</name>
</gene>
<dbReference type="PANTHER" id="PTHR22146">
    <property type="entry name" value="CAT EYE SYNDROME CRITICAL REGION PROTEIN 6"/>
    <property type="match status" value="1"/>
</dbReference>
<evidence type="ECO:0000256" key="4">
    <source>
        <dbReference type="ARBA" id="ARBA00023273"/>
    </source>
</evidence>
<feature type="domain" description="Sperm-associated microtubule inner protein 5" evidence="8">
    <location>
        <begin position="193"/>
        <end position="240"/>
    </location>
</feature>
<evidence type="ECO:0000313" key="10">
    <source>
        <dbReference type="RefSeq" id="XP_002739701.1"/>
    </source>
</evidence>
<evidence type="ECO:0000256" key="6">
    <source>
        <dbReference type="SAM" id="MobiDB-lite"/>
    </source>
</evidence>
<evidence type="ECO:0000256" key="1">
    <source>
        <dbReference type="ARBA" id="ARBA00004430"/>
    </source>
</evidence>
<keyword evidence="4" id="KW-0966">Cell projection</keyword>
<evidence type="ECO:0000259" key="7">
    <source>
        <dbReference type="Pfam" id="PF10629"/>
    </source>
</evidence>
<protein>
    <submittedName>
        <fullName evidence="10">Protein FAM166B-like</fullName>
    </submittedName>
</protein>
<dbReference type="Pfam" id="PF22573">
    <property type="entry name" value="SPMIP5"/>
    <property type="match status" value="1"/>
</dbReference>
<comment type="subcellular location">
    <subcellularLocation>
        <location evidence="1">Cytoplasm</location>
        <location evidence="1">Cytoskeleton</location>
        <location evidence="1">Cilium axoneme</location>
    </subcellularLocation>
</comment>
<proteinExistence type="inferred from homology"/>
<feature type="domain" description="Ciliary microtubule inner protein 2A-C-like" evidence="7">
    <location>
        <begin position="109"/>
        <end position="146"/>
    </location>
</feature>
<keyword evidence="9" id="KW-1185">Reference proteome</keyword>
<dbReference type="InterPro" id="IPR055215">
    <property type="entry name" value="SPMIP5_dom"/>
</dbReference>
<dbReference type="Proteomes" id="UP000694865">
    <property type="component" value="Unplaced"/>
</dbReference>
<feature type="domain" description="Ciliary microtubule inner protein 2A-C-like" evidence="7">
    <location>
        <begin position="28"/>
        <end position="59"/>
    </location>
</feature>
<keyword evidence="3" id="KW-0206">Cytoskeleton</keyword>
<evidence type="ECO:0000259" key="8">
    <source>
        <dbReference type="Pfam" id="PF22573"/>
    </source>
</evidence>
<name>A0ABM0GXR4_SACKO</name>
<evidence type="ECO:0000313" key="9">
    <source>
        <dbReference type="Proteomes" id="UP000694865"/>
    </source>
</evidence>
<dbReference type="GeneID" id="100366377"/>
<dbReference type="RefSeq" id="XP_002739701.1">
    <property type="nucleotide sequence ID" value="XM_002739655.2"/>
</dbReference>
<comment type="similarity">
    <text evidence="5">Belongs to the CIMIP2 family.</text>
</comment>
<sequence>MMNADLPNSTMWNVDRRREFCALKPGTQLPGYRGYIEQYKYHIGDTYGNATNKLSQRDRHPIAAAWPHNYFETSTKYVGTGSAGAEVRERIPKHNLPASTGDNKLTESMVPGYTGYIPRMPFKFGGTYKEDCDVCIDDFLTNTKKHGTNVHELKQTVNGYPNLNAVTKDDDRVIKRLNDFRDRNPTAPILLESRKTPTEAPMPGYRGFIPRKGVTELGLGGRYHTVCKDSLEVFDHETQRHMAKIGKPVIPPRNEAEAVGVTGVELPRQHPDANSRRLYKQNGMVPKYTGYLPQMRYRFGNTYGDTSRSLPVCYHSRPTFGEYIRTQRSAKV</sequence>
<feature type="domain" description="Ciliary microtubule inner protein 2A-C-like" evidence="7">
    <location>
        <begin position="284"/>
        <end position="307"/>
    </location>
</feature>
<accession>A0ABM0GXR4</accession>
<organism evidence="9 10">
    <name type="scientific">Saccoglossus kowalevskii</name>
    <name type="common">Acorn worm</name>
    <dbReference type="NCBI Taxonomy" id="10224"/>
    <lineage>
        <taxon>Eukaryota</taxon>
        <taxon>Metazoa</taxon>
        <taxon>Hemichordata</taxon>
        <taxon>Enteropneusta</taxon>
        <taxon>Harrimaniidae</taxon>
        <taxon>Saccoglossus</taxon>
    </lineage>
</organism>
<evidence type="ECO:0000256" key="5">
    <source>
        <dbReference type="ARBA" id="ARBA00035661"/>
    </source>
</evidence>
<evidence type="ECO:0000256" key="2">
    <source>
        <dbReference type="ARBA" id="ARBA00022490"/>
    </source>
</evidence>
<dbReference type="InterPro" id="IPR018902">
    <property type="entry name" value="CMI2A-C-like_dom"/>
</dbReference>
<reference evidence="10" key="1">
    <citation type="submission" date="2025-08" db="UniProtKB">
        <authorList>
            <consortium name="RefSeq"/>
        </authorList>
    </citation>
    <scope>IDENTIFICATION</scope>
    <source>
        <tissue evidence="10">Testes</tissue>
    </source>
</reference>
<feature type="region of interest" description="Disordered" evidence="6">
    <location>
        <begin position="82"/>
        <end position="103"/>
    </location>
</feature>
<keyword evidence="2" id="KW-0963">Cytoplasm</keyword>
<dbReference type="PANTHER" id="PTHR22146:SF17">
    <property type="entry name" value="PROTEIN FAM166B-LIKE PROTEIN"/>
    <property type="match status" value="1"/>
</dbReference>
<dbReference type="Pfam" id="PF10629">
    <property type="entry name" value="CMI2B-like"/>
    <property type="match status" value="3"/>
</dbReference>